<dbReference type="PROSITE" id="PS51397">
    <property type="entry name" value="WLM"/>
    <property type="match status" value="1"/>
</dbReference>
<evidence type="ECO:0000259" key="7">
    <source>
        <dbReference type="PROSITE" id="PS51397"/>
    </source>
</evidence>
<feature type="region of interest" description="Disordered" evidence="5">
    <location>
        <begin position="347"/>
        <end position="406"/>
    </location>
</feature>
<dbReference type="GO" id="GO:0005634">
    <property type="term" value="C:nucleus"/>
    <property type="evidence" value="ECO:0007669"/>
    <property type="project" value="TreeGrafter"/>
</dbReference>
<dbReference type="Pfam" id="PF08325">
    <property type="entry name" value="WLM"/>
    <property type="match status" value="1"/>
</dbReference>
<dbReference type="InterPro" id="IPR013536">
    <property type="entry name" value="WLM_dom"/>
</dbReference>
<keyword evidence="3" id="KW-0862">Zinc</keyword>
<accession>A0A179FNB9</accession>
<evidence type="ECO:0000313" key="8">
    <source>
        <dbReference type="EMBL" id="OAQ66778.1"/>
    </source>
</evidence>
<evidence type="ECO:0000256" key="5">
    <source>
        <dbReference type="SAM" id="MobiDB-lite"/>
    </source>
</evidence>
<feature type="domain" description="RanBP2-type" evidence="6">
    <location>
        <begin position="317"/>
        <end position="346"/>
    </location>
</feature>
<dbReference type="PROSITE" id="PS50199">
    <property type="entry name" value="ZF_RANBP2_2"/>
    <property type="match status" value="1"/>
</dbReference>
<dbReference type="PANTHER" id="PTHR46622:SF1">
    <property type="entry name" value="DNA-DEPENDENT METALLOPROTEASE WSS1"/>
    <property type="match status" value="1"/>
</dbReference>
<dbReference type="Gene3D" id="2.30.30.380">
    <property type="entry name" value="Zn-finger domain of Sec23/24"/>
    <property type="match status" value="1"/>
</dbReference>
<keyword evidence="1" id="KW-0479">Metal-binding</keyword>
<dbReference type="InterPro" id="IPR053000">
    <property type="entry name" value="WSS1-like_metalloprotease"/>
</dbReference>
<dbReference type="AlphaFoldDB" id="A0A179FNB9"/>
<feature type="domain" description="WLM" evidence="7">
    <location>
        <begin position="1"/>
        <end position="198"/>
    </location>
</feature>
<dbReference type="InterPro" id="IPR001876">
    <property type="entry name" value="Znf_RanBP2"/>
</dbReference>
<dbReference type="SMART" id="SM00547">
    <property type="entry name" value="ZnF_RBZ"/>
    <property type="match status" value="1"/>
</dbReference>
<dbReference type="Proteomes" id="UP000078397">
    <property type="component" value="Unassembled WGS sequence"/>
</dbReference>
<feature type="compositionally biased region" description="Low complexity" evidence="5">
    <location>
        <begin position="289"/>
        <end position="298"/>
    </location>
</feature>
<dbReference type="GO" id="GO:0008270">
    <property type="term" value="F:zinc ion binding"/>
    <property type="evidence" value="ECO:0007669"/>
    <property type="project" value="UniProtKB-KW"/>
</dbReference>
<evidence type="ECO:0000259" key="6">
    <source>
        <dbReference type="PROSITE" id="PS50199"/>
    </source>
</evidence>
<name>A0A179FNB9_METCM</name>
<feature type="region of interest" description="Disordered" evidence="5">
    <location>
        <begin position="289"/>
        <end position="316"/>
    </location>
</feature>
<dbReference type="OrthoDB" id="261960at2759"/>
<dbReference type="RefSeq" id="XP_018143865.1">
    <property type="nucleotide sequence ID" value="XM_018293819.1"/>
</dbReference>
<dbReference type="PROSITE" id="PS01358">
    <property type="entry name" value="ZF_RANBP2_1"/>
    <property type="match status" value="1"/>
</dbReference>
<dbReference type="InterPro" id="IPR036443">
    <property type="entry name" value="Znf_RanBP2_sf"/>
</dbReference>
<evidence type="ECO:0000256" key="3">
    <source>
        <dbReference type="ARBA" id="ARBA00022833"/>
    </source>
</evidence>
<dbReference type="GO" id="GO:0008237">
    <property type="term" value="F:metallopeptidase activity"/>
    <property type="evidence" value="ECO:0007669"/>
    <property type="project" value="TreeGrafter"/>
</dbReference>
<dbReference type="SUPFAM" id="SSF90209">
    <property type="entry name" value="Ran binding protein zinc finger-like"/>
    <property type="match status" value="1"/>
</dbReference>
<organism evidence="8 9">
    <name type="scientific">Pochonia chlamydosporia 170</name>
    <dbReference type="NCBI Taxonomy" id="1380566"/>
    <lineage>
        <taxon>Eukaryota</taxon>
        <taxon>Fungi</taxon>
        <taxon>Dikarya</taxon>
        <taxon>Ascomycota</taxon>
        <taxon>Pezizomycotina</taxon>
        <taxon>Sordariomycetes</taxon>
        <taxon>Hypocreomycetidae</taxon>
        <taxon>Hypocreales</taxon>
        <taxon>Clavicipitaceae</taxon>
        <taxon>Pochonia</taxon>
    </lineage>
</organism>
<dbReference type="GeneID" id="28857813"/>
<evidence type="ECO:0000256" key="1">
    <source>
        <dbReference type="ARBA" id="ARBA00022723"/>
    </source>
</evidence>
<evidence type="ECO:0000256" key="4">
    <source>
        <dbReference type="PROSITE-ProRule" id="PRU00322"/>
    </source>
</evidence>
<evidence type="ECO:0000313" key="9">
    <source>
        <dbReference type="Proteomes" id="UP000078397"/>
    </source>
</evidence>
<feature type="compositionally biased region" description="Low complexity" evidence="5">
    <location>
        <begin position="395"/>
        <end position="406"/>
    </location>
</feature>
<dbReference type="PANTHER" id="PTHR46622">
    <property type="entry name" value="DNA-DEPENDENT METALLOPROTEASE WSS1"/>
    <property type="match status" value="1"/>
</dbReference>
<dbReference type="EMBL" id="LSBJ02000004">
    <property type="protein sequence ID" value="OAQ66778.1"/>
    <property type="molecule type" value="Genomic_DNA"/>
</dbReference>
<keyword evidence="2 4" id="KW-0863">Zinc-finger</keyword>
<dbReference type="KEGG" id="pchm:VFPPC_16066"/>
<comment type="caution">
    <text evidence="8">The sequence shown here is derived from an EMBL/GenBank/DDBJ whole genome shotgun (WGS) entry which is preliminary data.</text>
</comment>
<dbReference type="STRING" id="1380566.A0A179FNB9"/>
<protein>
    <submittedName>
        <fullName evidence="8">Zinc ion binding protein</fullName>
    </submittedName>
</protein>
<proteinExistence type="predicted"/>
<evidence type="ECO:0000256" key="2">
    <source>
        <dbReference type="ARBA" id="ARBA00022771"/>
    </source>
</evidence>
<keyword evidence="9" id="KW-1185">Reference proteome</keyword>
<dbReference type="GO" id="GO:0006281">
    <property type="term" value="P:DNA repair"/>
    <property type="evidence" value="ECO:0007669"/>
    <property type="project" value="TreeGrafter"/>
</dbReference>
<gene>
    <name evidence="8" type="ORF">VFPPC_16066</name>
</gene>
<sequence length="440" mass="48124">MTDHESLVGSYIHLAKEQRASDALHTLKKIASQVKPMMRARGWKVGQLTEFYPDQTNLLGLNVNRGAKICLRLRYPGDRNQFLPFENILDTMLHELAHIVHGPHNQQFHALWDQLRDECQGLIMKGYTGEGFLGHGQRLGGARMPDREARRLAREAAEKRRIRATISKGSGQKLGGSAPRPGQDIRQIIASAAERRNVVLKGCGSQRFNDREIVEIADTATRNGFRTQAEEDEANETAIAQALWELVQEDEKTKYGTSYVRPSANHPEGKGGGSLIPTIAAAGAGDEALAPAAGPATASREPTARDAGTNGTENTREPNFWVCETCTLHNPLAYLACEACGSERTQSKRARPADYSSEPAKKSSMTASTTGTIDLTRDSPPKKKRHDGAVPGKKATSTSDPSPSTAAEAPWVWICSFCGTAMERQWWTCSLCGKMKESSK</sequence>
<reference evidence="8 9" key="1">
    <citation type="journal article" date="2016" name="PLoS Pathog.">
        <title>Biosynthesis of antibiotic leucinostatins in bio-control fungus Purpureocillium lilacinum and their inhibition on phytophthora revealed by genome mining.</title>
        <authorList>
            <person name="Wang G."/>
            <person name="Liu Z."/>
            <person name="Lin R."/>
            <person name="Li E."/>
            <person name="Mao Z."/>
            <person name="Ling J."/>
            <person name="Yang Y."/>
            <person name="Yin W.B."/>
            <person name="Xie B."/>
        </authorList>
    </citation>
    <scope>NUCLEOTIDE SEQUENCE [LARGE SCALE GENOMIC DNA]</scope>
    <source>
        <strain evidence="8">170</strain>
    </source>
</reference>
<feature type="region of interest" description="Disordered" evidence="5">
    <location>
        <begin position="259"/>
        <end position="278"/>
    </location>
</feature>
<feature type="compositionally biased region" description="Polar residues" evidence="5">
    <location>
        <begin position="363"/>
        <end position="373"/>
    </location>
</feature>